<comment type="catalytic activity">
    <reaction evidence="1 10">
        <text>3-dehydroquinate = 3-dehydroshikimate + H2O</text>
        <dbReference type="Rhea" id="RHEA:21096"/>
        <dbReference type="ChEBI" id="CHEBI:15377"/>
        <dbReference type="ChEBI" id="CHEBI:16630"/>
        <dbReference type="ChEBI" id="CHEBI:32364"/>
        <dbReference type="EC" id="4.2.1.10"/>
    </reaction>
</comment>
<feature type="binding site" evidence="10">
    <location>
        <position position="61"/>
    </location>
    <ligand>
        <name>3-dehydroquinate</name>
        <dbReference type="ChEBI" id="CHEBI:32364"/>
    </ligand>
</feature>
<evidence type="ECO:0000256" key="10">
    <source>
        <dbReference type="HAMAP-Rule" id="MF_00214"/>
    </source>
</evidence>
<keyword evidence="6 10" id="KW-0057">Aromatic amino acid biosynthesis</keyword>
<feature type="binding site" evidence="11">
    <location>
        <begin position="234"/>
        <end position="236"/>
    </location>
    <ligand>
        <name>shikimate</name>
        <dbReference type="ChEBI" id="CHEBI:36208"/>
    </ligand>
</feature>
<comment type="caution">
    <text evidence="10">Lacks conserved residue(s) required for the propagation of feature annotation.</text>
</comment>
<keyword evidence="7 10" id="KW-0456">Lyase</keyword>
<comment type="subunit">
    <text evidence="10">Homodimer.</text>
</comment>
<comment type="similarity">
    <text evidence="11">Belongs to the shikimate dehydrogenase family.</text>
</comment>
<comment type="pathway">
    <text evidence="2 11">Metabolic intermediate biosynthesis; chorismate biosynthesis; chorismate from D-erythrose 4-phosphate and phosphoenolpyruvate: step 4/7.</text>
</comment>
<dbReference type="PANTHER" id="PTHR21089">
    <property type="entry name" value="SHIKIMATE DEHYDROGENASE"/>
    <property type="match status" value="1"/>
</dbReference>
<evidence type="ECO:0000256" key="2">
    <source>
        <dbReference type="ARBA" id="ARBA00004871"/>
    </source>
</evidence>
<dbReference type="Pfam" id="PF08501">
    <property type="entry name" value="Shikimate_dh_N"/>
    <property type="match status" value="1"/>
</dbReference>
<comment type="caution">
    <text evidence="15">The sequence shown here is derived from an EMBL/GenBank/DDBJ whole genome shotgun (WGS) entry which is preliminary data.</text>
</comment>
<evidence type="ECO:0000313" key="15">
    <source>
        <dbReference type="EMBL" id="ODS30880.1"/>
    </source>
</evidence>
<feature type="binding site" evidence="10">
    <location>
        <begin position="29"/>
        <end position="31"/>
    </location>
    <ligand>
        <name>3-dehydroquinate</name>
        <dbReference type="ChEBI" id="CHEBI:32364"/>
    </ligand>
</feature>
<feature type="binding site" evidence="11">
    <location>
        <position position="462"/>
    </location>
    <ligand>
        <name>shikimate</name>
        <dbReference type="ChEBI" id="CHEBI:36208"/>
    </ligand>
</feature>
<dbReference type="SUPFAM" id="SSF51735">
    <property type="entry name" value="NAD(P)-binding Rossmann-fold domains"/>
    <property type="match status" value="1"/>
</dbReference>
<feature type="binding site" evidence="11">
    <location>
        <position position="434"/>
    </location>
    <ligand>
        <name>shikimate</name>
        <dbReference type="ChEBI" id="CHEBI:36208"/>
    </ligand>
</feature>
<evidence type="ECO:0000256" key="3">
    <source>
        <dbReference type="ARBA" id="ARBA00022605"/>
    </source>
</evidence>
<dbReference type="SUPFAM" id="SSF51569">
    <property type="entry name" value="Aldolase"/>
    <property type="match status" value="1"/>
</dbReference>
<dbReference type="InterPro" id="IPR013785">
    <property type="entry name" value="Aldolase_TIM"/>
</dbReference>
<keyword evidence="8 10" id="KW-0704">Schiff base</keyword>
<dbReference type="Pfam" id="PF01487">
    <property type="entry name" value="DHquinase_I"/>
    <property type="match status" value="1"/>
</dbReference>
<accession>A0A1E3X5G1</accession>
<evidence type="ECO:0000256" key="7">
    <source>
        <dbReference type="ARBA" id="ARBA00023239"/>
    </source>
</evidence>
<dbReference type="HAMAP" id="MF_00222">
    <property type="entry name" value="Shikimate_DH_AroE"/>
    <property type="match status" value="1"/>
</dbReference>
<feature type="active site" description="Proton acceptor" evidence="11">
    <location>
        <position position="283"/>
    </location>
</feature>
<evidence type="ECO:0000256" key="5">
    <source>
        <dbReference type="ARBA" id="ARBA00023002"/>
    </source>
</evidence>
<dbReference type="InterPro" id="IPR006151">
    <property type="entry name" value="Shikm_DH/Glu-tRNA_Rdtase"/>
</dbReference>
<feature type="domain" description="Shikimate dehydrogenase substrate binding N-terminal" evidence="13">
    <location>
        <begin position="226"/>
        <end position="306"/>
    </location>
</feature>
<dbReference type="InterPro" id="IPR013708">
    <property type="entry name" value="Shikimate_DH-bd_N"/>
</dbReference>
<feature type="active site" description="Proton donor/acceptor" evidence="10">
    <location>
        <position position="114"/>
    </location>
</feature>
<keyword evidence="4 11" id="KW-0521">NADP</keyword>
<dbReference type="Gene3D" id="3.20.20.70">
    <property type="entry name" value="Aldolase class I"/>
    <property type="match status" value="1"/>
</dbReference>
<dbReference type="Pfam" id="PF01488">
    <property type="entry name" value="Shikimate_DH"/>
    <property type="match status" value="1"/>
</dbReference>
<feature type="binding site" evidence="10">
    <location>
        <position position="198"/>
    </location>
    <ligand>
        <name>3-dehydroquinate</name>
        <dbReference type="ChEBI" id="CHEBI:32364"/>
    </ligand>
</feature>
<comment type="function">
    <text evidence="11">Involved in the biosynthesis of the chorismate, which leads to the biosynthesis of aromatic amino acids. Catalyzes the reversible NADPH linked reduction of 3-dehydroshikimate (DHSA) to yield shikimate (SA).</text>
</comment>
<reference evidence="15 16" key="1">
    <citation type="submission" date="2016-07" db="EMBL/GenBank/DDBJ databases">
        <title>Draft genome of Scalindua rubra, obtained from a brine-seawater interface in the Red Sea, sheds light on salt adaptation in anammox bacteria.</title>
        <authorList>
            <person name="Speth D.R."/>
            <person name="Lagkouvardos I."/>
            <person name="Wang Y."/>
            <person name="Qian P.-Y."/>
            <person name="Dutilh B.E."/>
            <person name="Jetten M.S."/>
        </authorList>
    </citation>
    <scope>NUCLEOTIDE SEQUENCE [LARGE SCALE GENOMIC DNA]</scope>
    <source>
        <strain evidence="15">BSI-1</strain>
    </source>
</reference>
<dbReference type="GO" id="GO:0008652">
    <property type="term" value="P:amino acid biosynthetic process"/>
    <property type="evidence" value="ECO:0007669"/>
    <property type="project" value="UniProtKB-KW"/>
</dbReference>
<feature type="binding site" evidence="11">
    <location>
        <position position="319"/>
    </location>
    <ligand>
        <name>shikimate</name>
        <dbReference type="ChEBI" id="CHEBI:36208"/>
    </ligand>
</feature>
<dbReference type="GO" id="GO:0009073">
    <property type="term" value="P:aromatic amino acid family biosynthetic process"/>
    <property type="evidence" value="ECO:0007669"/>
    <property type="project" value="UniProtKB-KW"/>
</dbReference>
<feature type="binding site" evidence="11">
    <location>
        <begin position="347"/>
        <end position="351"/>
    </location>
    <ligand>
        <name>NADP(+)</name>
        <dbReference type="ChEBI" id="CHEBI:58349"/>
    </ligand>
</feature>
<evidence type="ECO:0000256" key="11">
    <source>
        <dbReference type="HAMAP-Rule" id="MF_00222"/>
    </source>
</evidence>
<comment type="pathway">
    <text evidence="10">Metabolic intermediate biosynthesis; chorismate biosynthesis; chorismate from D-erythrose 4-phosphate and phosphoenolpyruvate: step 3/7.</text>
</comment>
<dbReference type="EMBL" id="MAYW01000166">
    <property type="protein sequence ID" value="ODS30880.1"/>
    <property type="molecule type" value="Genomic_DNA"/>
</dbReference>
<evidence type="ECO:0000313" key="16">
    <source>
        <dbReference type="Proteomes" id="UP000094056"/>
    </source>
</evidence>
<dbReference type="EC" id="4.2.1.10" evidence="10"/>
<organism evidence="15 16">
    <name type="scientific">Candidatus Scalindua rubra</name>
    <dbReference type="NCBI Taxonomy" id="1872076"/>
    <lineage>
        <taxon>Bacteria</taxon>
        <taxon>Pseudomonadati</taxon>
        <taxon>Planctomycetota</taxon>
        <taxon>Candidatus Brocadiia</taxon>
        <taxon>Candidatus Brocadiales</taxon>
        <taxon>Candidatus Scalinduaceae</taxon>
        <taxon>Candidatus Scalindua</taxon>
    </lineage>
</organism>
<evidence type="ECO:0000256" key="9">
    <source>
        <dbReference type="ARBA" id="ARBA00049442"/>
    </source>
</evidence>
<feature type="binding site" evidence="11">
    <location>
        <position position="455"/>
    </location>
    <ligand>
        <name>NADP(+)</name>
        <dbReference type="ChEBI" id="CHEBI:58349"/>
    </ligand>
</feature>
<dbReference type="GO" id="GO:0046279">
    <property type="term" value="P:3,4-dihydroxybenzoate biosynthetic process"/>
    <property type="evidence" value="ECO:0007669"/>
    <property type="project" value="UniProtKB-ARBA"/>
</dbReference>
<evidence type="ECO:0000259" key="12">
    <source>
        <dbReference type="Pfam" id="PF01488"/>
    </source>
</evidence>
<dbReference type="GO" id="GO:0004764">
    <property type="term" value="F:shikimate 3-dehydrogenase (NADP+) activity"/>
    <property type="evidence" value="ECO:0007669"/>
    <property type="project" value="UniProtKB-UniRule"/>
</dbReference>
<dbReference type="HAMAP" id="MF_00214">
    <property type="entry name" value="AroD"/>
    <property type="match status" value="1"/>
</dbReference>
<keyword evidence="5 11" id="KW-0560">Oxidoreductase</keyword>
<comment type="catalytic activity">
    <reaction evidence="9 11">
        <text>shikimate + NADP(+) = 3-dehydroshikimate + NADPH + H(+)</text>
        <dbReference type="Rhea" id="RHEA:17737"/>
        <dbReference type="ChEBI" id="CHEBI:15378"/>
        <dbReference type="ChEBI" id="CHEBI:16630"/>
        <dbReference type="ChEBI" id="CHEBI:36208"/>
        <dbReference type="ChEBI" id="CHEBI:57783"/>
        <dbReference type="ChEBI" id="CHEBI:58349"/>
        <dbReference type="EC" id="1.1.1.25"/>
    </reaction>
</comment>
<dbReference type="GO" id="GO:0019632">
    <property type="term" value="P:shikimate metabolic process"/>
    <property type="evidence" value="ECO:0007669"/>
    <property type="project" value="InterPro"/>
</dbReference>
<feature type="binding site" evidence="10">
    <location>
        <position position="177"/>
    </location>
    <ligand>
        <name>3-dehydroquinate</name>
        <dbReference type="ChEBI" id="CHEBI:32364"/>
    </ligand>
</feature>
<dbReference type="NCBIfam" id="NF001319">
    <property type="entry name" value="PRK00258.3-3"/>
    <property type="match status" value="1"/>
</dbReference>
<evidence type="ECO:0000259" key="14">
    <source>
        <dbReference type="Pfam" id="PF18317"/>
    </source>
</evidence>
<comment type="function">
    <text evidence="10">Involved in the third step of the chorismate pathway, which leads to the biosynthesis of aromatic amino acids. Catalyzes the cis-dehydration of 3-dehydroquinate (DHQ) and introduces the first double bond of the aromatic ring to yield 3-dehydroshikimate.</text>
</comment>
<feature type="domain" description="Quinate/shikimate 5-dehydrogenase/glutamyl-tRNA reductase" evidence="12">
    <location>
        <begin position="332"/>
        <end position="406"/>
    </location>
</feature>
<name>A0A1E3X5G1_9BACT</name>
<dbReference type="Gene3D" id="3.40.50.10860">
    <property type="entry name" value="Leucine Dehydrogenase, chain A, domain 1"/>
    <property type="match status" value="1"/>
</dbReference>
<dbReference type="InterPro" id="IPR046346">
    <property type="entry name" value="Aminoacid_DH-like_N_sf"/>
</dbReference>
<dbReference type="InterPro" id="IPR001381">
    <property type="entry name" value="DHquinase_I"/>
</dbReference>
<dbReference type="GO" id="GO:0050661">
    <property type="term" value="F:NADP binding"/>
    <property type="evidence" value="ECO:0007669"/>
    <property type="project" value="InterPro"/>
</dbReference>
<dbReference type="InterPro" id="IPR011342">
    <property type="entry name" value="Shikimate_DH"/>
</dbReference>
<evidence type="ECO:0000256" key="6">
    <source>
        <dbReference type="ARBA" id="ARBA00023141"/>
    </source>
</evidence>
<dbReference type="FunFam" id="3.20.20.70:FF:000047">
    <property type="entry name" value="3-dehydroquinate dehydratase"/>
    <property type="match status" value="1"/>
</dbReference>
<dbReference type="UniPathway" id="UPA00053">
    <property type="reaction ID" value="UER00086"/>
</dbReference>
<gene>
    <name evidence="10" type="primary">aroD</name>
    <name evidence="11" type="synonym">aroE</name>
    <name evidence="15" type="ORF">SCARUB_04009</name>
</gene>
<feature type="active site" description="Schiff-base intermediate with substrate" evidence="10">
    <location>
        <position position="139"/>
    </location>
</feature>
<sequence length="490" mass="55102">MICIPITARSAEDTISEMSLASRYADIIELRIDYIPEMQDAETCIEKSLKSKTKPVIVTNRPEREGGKFNGSEQNRLRLLQKAIDLRADYVDVEFDSVRQITRQNTSKVIISYHNFKETPPNLNKIYNDICQWKPDIVKIVTYANDITDNIRIFELLKTANVPTISFCMGELGHISRILTRKFGGLLTFASLEGDKESAPGQLTASELSKIYHFKNINKETKLYGIIGNPISHSISPIIHNSSFIEKGLNSVYVPMKVLNIGAFIKKIRKIDIQGLSVTIPHKESILPYLDDIDHTAKKIGAVNTIVKQNGRFIGYNTDCMAAVMGLEHGLKKTKDTLNNKKVSIIGAGGAARAIAFGLKEKGCDITIYNRTLERAKKLSNDVKCKFERFEEICELNSDILINSTSIGMFPEVDRAPVPKNVLREGMIVFDVVYNPIETRLLQDAKERGCHTVNGLTMFINQAAEQFRLWTNIDPPVELMKNVAMDMLLN</sequence>
<dbReference type="CDD" id="cd00502">
    <property type="entry name" value="DHQase_I"/>
    <property type="match status" value="1"/>
</dbReference>
<feature type="domain" description="SDH C-terminal" evidence="14">
    <location>
        <begin position="455"/>
        <end position="484"/>
    </location>
</feature>
<feature type="binding site" evidence="10">
    <location>
        <position position="202"/>
    </location>
    <ligand>
        <name>3-dehydroquinate</name>
        <dbReference type="ChEBI" id="CHEBI:32364"/>
    </ligand>
</feature>
<keyword evidence="3 10" id="KW-0028">Amino-acid biosynthesis</keyword>
<dbReference type="Proteomes" id="UP000094056">
    <property type="component" value="Unassembled WGS sequence"/>
</dbReference>
<dbReference type="PANTHER" id="PTHR21089:SF1">
    <property type="entry name" value="BIFUNCTIONAL 3-DEHYDROQUINATE DEHYDRATASE_SHIKIMATE DEHYDROGENASE, CHLOROPLASTIC"/>
    <property type="match status" value="1"/>
</dbReference>
<comment type="similarity">
    <text evidence="10">Belongs to the type-I 3-dehydroquinase family.</text>
</comment>
<proteinExistence type="inferred from homology"/>
<evidence type="ECO:0000259" key="13">
    <source>
        <dbReference type="Pfam" id="PF08501"/>
    </source>
</evidence>
<evidence type="ECO:0000256" key="8">
    <source>
        <dbReference type="ARBA" id="ARBA00023270"/>
    </source>
</evidence>
<evidence type="ECO:0000256" key="4">
    <source>
        <dbReference type="ARBA" id="ARBA00022857"/>
    </source>
</evidence>
<dbReference type="Gene3D" id="3.40.50.720">
    <property type="entry name" value="NAD(P)-binding Rossmann-like Domain"/>
    <property type="match status" value="1"/>
</dbReference>
<feature type="binding site" evidence="11">
    <location>
        <begin position="370"/>
        <end position="375"/>
    </location>
    <ligand>
        <name>NADP(+)</name>
        <dbReference type="ChEBI" id="CHEBI:58349"/>
    </ligand>
</feature>
<dbReference type="Pfam" id="PF18317">
    <property type="entry name" value="SDH_C"/>
    <property type="match status" value="1"/>
</dbReference>
<dbReference type="CDD" id="cd01065">
    <property type="entry name" value="NAD_bind_Shikimate_DH"/>
    <property type="match status" value="1"/>
</dbReference>
<dbReference type="FunFam" id="3.40.50.10860:FF:000016">
    <property type="entry name" value="Shikimate dehydrogenase (NADP(+))"/>
    <property type="match status" value="1"/>
</dbReference>
<dbReference type="PATRIC" id="fig|1872076.5.peg.4787"/>
<dbReference type="EC" id="1.1.1.25" evidence="11"/>
<dbReference type="AlphaFoldDB" id="A0A1E3X5G1"/>
<feature type="binding site" evidence="11">
    <location>
        <position position="279"/>
    </location>
    <ligand>
        <name>shikimate</name>
        <dbReference type="ChEBI" id="CHEBI:36208"/>
    </ligand>
</feature>
<dbReference type="SUPFAM" id="SSF53223">
    <property type="entry name" value="Aminoacid dehydrogenase-like, N-terminal domain"/>
    <property type="match status" value="1"/>
</dbReference>
<protein>
    <recommendedName>
        <fullName evidence="10 11">Multifunctional fusion protein</fullName>
    </recommendedName>
    <domain>
        <recommendedName>
            <fullName evidence="10">3-dehydroquinate dehydratase</fullName>
            <shortName evidence="10">3-dehydroquinase</shortName>
            <ecNumber evidence="10">4.2.1.10</ecNumber>
        </recommendedName>
        <alternativeName>
            <fullName evidence="10">Type I DHQase</fullName>
        </alternativeName>
        <alternativeName>
            <fullName evidence="10">Type I dehydroquinase</fullName>
            <shortName evidence="10">DHQ1</shortName>
        </alternativeName>
    </domain>
    <domain>
        <recommendedName>
            <fullName evidence="11">Shikimate dehydrogenase (NADP(+))</fullName>
            <shortName evidence="11">SDH</shortName>
            <ecNumber evidence="11">1.1.1.25</ecNumber>
        </recommendedName>
    </domain>
</protein>
<feature type="binding site" evidence="11">
    <location>
        <position position="432"/>
    </location>
    <ligand>
        <name>NADP(+)</name>
        <dbReference type="ChEBI" id="CHEBI:58349"/>
    </ligand>
</feature>
<dbReference type="GO" id="GO:0009423">
    <property type="term" value="P:chorismate biosynthetic process"/>
    <property type="evidence" value="ECO:0007669"/>
    <property type="project" value="UniProtKB-UniRule"/>
</dbReference>
<dbReference type="InterPro" id="IPR041121">
    <property type="entry name" value="SDH_C"/>
</dbReference>
<dbReference type="NCBIfam" id="TIGR00507">
    <property type="entry name" value="aroE"/>
    <property type="match status" value="1"/>
</dbReference>
<dbReference type="GO" id="GO:0003855">
    <property type="term" value="F:3-dehydroquinate dehydratase activity"/>
    <property type="evidence" value="ECO:0007669"/>
    <property type="project" value="UniProtKB-UniRule"/>
</dbReference>
<dbReference type="InterPro" id="IPR036291">
    <property type="entry name" value="NAD(P)-bd_dom_sf"/>
</dbReference>
<dbReference type="NCBIfam" id="TIGR01093">
    <property type="entry name" value="aroD"/>
    <property type="match status" value="1"/>
</dbReference>
<evidence type="ECO:0000256" key="1">
    <source>
        <dbReference type="ARBA" id="ARBA00001864"/>
    </source>
</evidence>
<dbReference type="InterPro" id="IPR022893">
    <property type="entry name" value="Shikimate_DH_fam"/>
</dbReference>
<feature type="binding site" evidence="11">
    <location>
        <position position="304"/>
    </location>
    <ligand>
        <name>shikimate</name>
        <dbReference type="ChEBI" id="CHEBI:36208"/>
    </ligand>
</feature>